<dbReference type="AlphaFoldDB" id="A0AA87DRP7"/>
<sequence>MQLLTYPRVEFDEKNIKKELVLKLIREHEKQIPRFKKLKKYYLGEHDILNKQRSKNKPNYKPVCNHAKDIADTSTGYFMGNTISYSNSEDTDIDELLIAFDNAEVDESDHDNALDMAIYGVAYEYVYARENENILDIKSLEVENTFIVYDDSIEQQPLFGIYYFKRKENKADTETYQAVIMTKQFVYSIVLEGKEKGVISDKPIPHNMGDIPIIEYKNNKYSIGDFEQQIGLIDSYNSLTANRINDKEQFIDSILVLYGARLGDDEEESIKAMESLAENKLLELHPEARAEYLSKTLNENEVETLRNAVKQDIYTFSHIPNLTDENFAGNSSGVAMEFKLLGLEMITKIKQRYYVKGLKKRIKLFANYLGLTQIAIDANSIVPHFSRSLPKNLLEISQIVSNLDGKVSQETLLSQIPFVEDPMSEIEKVNEEKQENIAQNQLLLTGGEHVYNTPVGDEVDEQEEQ</sequence>
<comment type="caution">
    <text evidence="1">The sequence shown here is derived from an EMBL/GenBank/DDBJ whole genome shotgun (WGS) entry which is preliminary data.</text>
</comment>
<dbReference type="EMBL" id="ACRO01000047">
    <property type="protein sequence ID" value="EGF86021.1"/>
    <property type="molecule type" value="Genomic_DNA"/>
</dbReference>
<dbReference type="InterPro" id="IPR006428">
    <property type="entry name" value="Portal_SPP1-type"/>
</dbReference>
<name>A0AA87DRP7_9BACL</name>
<gene>
    <name evidence="1" type="ORF">HMPREF0428_01823</name>
</gene>
<dbReference type="Pfam" id="PF05133">
    <property type="entry name" value="SPP1_portal"/>
    <property type="match status" value="1"/>
</dbReference>
<dbReference type="Proteomes" id="UP000004773">
    <property type="component" value="Unassembled WGS sequence"/>
</dbReference>
<evidence type="ECO:0000313" key="2">
    <source>
        <dbReference type="Proteomes" id="UP000004773"/>
    </source>
</evidence>
<proteinExistence type="predicted"/>
<protein>
    <submittedName>
        <fullName evidence="1">SPP1 family phage portal protein</fullName>
    </submittedName>
</protein>
<evidence type="ECO:0000313" key="1">
    <source>
        <dbReference type="EMBL" id="EGF86021.1"/>
    </source>
</evidence>
<dbReference type="NCBIfam" id="TIGR01538">
    <property type="entry name" value="portal_SPP1"/>
    <property type="match status" value="1"/>
</dbReference>
<reference evidence="1 2" key="1">
    <citation type="submission" date="2011-03" db="EMBL/GenBank/DDBJ databases">
        <title>The Genome Sequence of Gemella haemolysans M341.</title>
        <authorList>
            <consortium name="The Broad Institute Genome Sequencing Platform"/>
            <consortium name="The Broad Institute Genome Sequencing Center for Infectious Disease"/>
            <person name="Earl A."/>
            <person name="Ward D."/>
            <person name="Feldgarden M."/>
            <person name="Gevers D."/>
            <person name="Sibley C.D."/>
            <person name="Field T.R."/>
            <person name="Grinwis M."/>
            <person name="Eshaghurshan C.S."/>
            <person name="Surette M.G."/>
            <person name="Young S.K."/>
            <person name="Zeng Q."/>
            <person name="Gargeya S."/>
            <person name="Fitzgerald M."/>
            <person name="Haas B."/>
            <person name="Abouelleil A."/>
            <person name="Alvarado L."/>
            <person name="Arachchi H.M."/>
            <person name="Berlin A."/>
            <person name="Brown A."/>
            <person name="Chapman S.B."/>
            <person name="Chen Z."/>
            <person name="Dunbar C."/>
            <person name="Freedman E."/>
            <person name="Gearin G."/>
            <person name="Gellesch M."/>
            <person name="Goldberg J."/>
            <person name="Griggs A."/>
            <person name="Gujja S."/>
            <person name="Heilman E.R."/>
            <person name="Heiman D."/>
            <person name="Howarth C."/>
            <person name="Larson L."/>
            <person name="Lui A."/>
            <person name="MacDonald P.J.P."/>
            <person name="Mehta T."/>
            <person name="Montmayeur A."/>
            <person name="Murphy C."/>
            <person name="Neiman D."/>
            <person name="Pearson M."/>
            <person name="Priest M."/>
            <person name="Roberts A."/>
            <person name="Saif S."/>
            <person name="Shea T."/>
            <person name="Shenoy N."/>
            <person name="Sisk P."/>
            <person name="Stolte C."/>
            <person name="Sykes S."/>
            <person name="White J."/>
            <person name="Yandava C."/>
            <person name="Wortman J."/>
            <person name="Nusbaum C."/>
            <person name="Birren B."/>
        </authorList>
    </citation>
    <scope>NUCLEOTIDE SEQUENCE [LARGE SCALE GENOMIC DNA]</scope>
    <source>
        <strain evidence="1 2">M341</strain>
    </source>
</reference>
<organism evidence="1 2">
    <name type="scientific">Gemella haemolysans M341</name>
    <dbReference type="NCBI Taxonomy" id="562981"/>
    <lineage>
        <taxon>Bacteria</taxon>
        <taxon>Bacillati</taxon>
        <taxon>Bacillota</taxon>
        <taxon>Bacilli</taxon>
        <taxon>Bacillales</taxon>
        <taxon>Gemellaceae</taxon>
        <taxon>Gemella</taxon>
    </lineage>
</organism>
<dbReference type="InterPro" id="IPR021145">
    <property type="entry name" value="Portal_protein_SPP1_Gp6-like"/>
</dbReference>
<dbReference type="RefSeq" id="WP_003148004.1">
    <property type="nucleotide sequence ID" value="NZ_GL883586.1"/>
</dbReference>
<accession>A0AA87DRP7</accession>